<evidence type="ECO:0000313" key="3">
    <source>
        <dbReference type="Ensembl" id="ENSHCOP00000024370.1"/>
    </source>
</evidence>
<organism evidence="3 4">
    <name type="scientific">Hippocampus comes</name>
    <name type="common">Tiger tail seahorse</name>
    <dbReference type="NCBI Taxonomy" id="109280"/>
    <lineage>
        <taxon>Eukaryota</taxon>
        <taxon>Metazoa</taxon>
        <taxon>Chordata</taxon>
        <taxon>Craniata</taxon>
        <taxon>Vertebrata</taxon>
        <taxon>Euteleostomi</taxon>
        <taxon>Actinopterygii</taxon>
        <taxon>Neopterygii</taxon>
        <taxon>Teleostei</taxon>
        <taxon>Neoteleostei</taxon>
        <taxon>Acanthomorphata</taxon>
        <taxon>Syngnathiaria</taxon>
        <taxon>Syngnathiformes</taxon>
        <taxon>Syngnathoidei</taxon>
        <taxon>Syngnathidae</taxon>
        <taxon>Hippocampus</taxon>
    </lineage>
</organism>
<dbReference type="GeneTree" id="ENSGT00940000166460"/>
<dbReference type="OrthoDB" id="432381at2759"/>
<dbReference type="GO" id="GO:0016799">
    <property type="term" value="F:hydrolase activity, hydrolyzing N-glycosyl compounds"/>
    <property type="evidence" value="ECO:0007669"/>
    <property type="project" value="InterPro"/>
</dbReference>
<dbReference type="PANTHER" id="PTHR46190">
    <property type="entry name" value="SI:CH211-201H21.5-RELATED"/>
    <property type="match status" value="1"/>
</dbReference>
<dbReference type="Proteomes" id="UP000264820">
    <property type="component" value="Unplaced"/>
</dbReference>
<keyword evidence="4" id="KW-1185">Reference proteome</keyword>
<dbReference type="GeneID" id="109532350"/>
<dbReference type="STRING" id="109280.ENSHCOP00000024370"/>
<sequence>MSEKLLVIDTDCGIDDAQAILVALAAPHVRVLAATCVFGNASVDDVCQNVLRVLAVGQREQIPVFRGSAGPLLGTAGTDTPCDHFGTDGLGDVFKDKDPQWEAKIRREHAVSAMVRLVAENPAQVTLVALGPLTNLALAARLDPSFPGKLKKLYIMGGNMEGKGNVSLCAEFNFAMDPEAAYVVLEEFLCPTYMATWEYACRNALSWDFFEELTSQDTAASRFMKTATSRCWAYSQEALSKKRGLHFGAGFVSFDSYAVAACVDAGVVAESVRCPVRVELQGAMCRGMMVLDRVGRLKKQHSVTVFTKCNKDRLARLLLESLRQPPGSPDAGK</sequence>
<dbReference type="Ensembl" id="ENSHCOT00000017522.1">
    <property type="protein sequence ID" value="ENSHCOP00000024370.1"/>
    <property type="gene ID" value="ENSHCOG00000013752.1"/>
</dbReference>
<reference evidence="3" key="1">
    <citation type="submission" date="2025-08" db="UniProtKB">
        <authorList>
            <consortium name="Ensembl"/>
        </authorList>
    </citation>
    <scope>IDENTIFICATION</scope>
</reference>
<dbReference type="SUPFAM" id="SSF53590">
    <property type="entry name" value="Nucleoside hydrolase"/>
    <property type="match status" value="1"/>
</dbReference>
<feature type="domain" description="Inosine/uridine-preferring nucleoside hydrolase" evidence="2">
    <location>
        <begin position="6"/>
        <end position="314"/>
    </location>
</feature>
<evidence type="ECO:0000313" key="4">
    <source>
        <dbReference type="Proteomes" id="UP000264820"/>
    </source>
</evidence>
<dbReference type="Gene3D" id="3.90.245.10">
    <property type="entry name" value="Ribonucleoside hydrolase-like"/>
    <property type="match status" value="1"/>
</dbReference>
<dbReference type="AlphaFoldDB" id="A0A3Q2YYW4"/>
<dbReference type="Pfam" id="PF01156">
    <property type="entry name" value="IU_nuc_hydro"/>
    <property type="match status" value="1"/>
</dbReference>
<dbReference type="InterPro" id="IPR001910">
    <property type="entry name" value="Inosine/uridine_hydrolase_dom"/>
</dbReference>
<evidence type="ECO:0000256" key="1">
    <source>
        <dbReference type="ARBA" id="ARBA00009176"/>
    </source>
</evidence>
<comment type="similarity">
    <text evidence="1">Belongs to the IUNH family.</text>
</comment>
<proteinExistence type="inferred from homology"/>
<reference evidence="3" key="2">
    <citation type="submission" date="2025-09" db="UniProtKB">
        <authorList>
            <consortium name="Ensembl"/>
        </authorList>
    </citation>
    <scope>IDENTIFICATION</scope>
</reference>
<dbReference type="KEGG" id="hcq:109532350"/>
<dbReference type="PANTHER" id="PTHR46190:SF1">
    <property type="entry name" value="SI:CH211-201H21.5"/>
    <property type="match status" value="1"/>
</dbReference>
<protein>
    <submittedName>
        <fullName evidence="3">Si:ch211-201h21.5</fullName>
    </submittedName>
</protein>
<dbReference type="InterPro" id="IPR052775">
    <property type="entry name" value="IUN_hydrolase"/>
</dbReference>
<dbReference type="CDD" id="cd02649">
    <property type="entry name" value="nuc_hydro_CeIAG"/>
    <property type="match status" value="1"/>
</dbReference>
<dbReference type="RefSeq" id="XP_019752779.1">
    <property type="nucleotide sequence ID" value="XM_019897220.1"/>
</dbReference>
<accession>A0A3Q2YYW4</accession>
<dbReference type="RefSeq" id="XP_019752780.1">
    <property type="nucleotide sequence ID" value="XM_019897221.1"/>
</dbReference>
<evidence type="ECO:0000259" key="2">
    <source>
        <dbReference type="Pfam" id="PF01156"/>
    </source>
</evidence>
<name>A0A3Q2YYW4_HIPCM</name>
<dbReference type="InterPro" id="IPR036452">
    <property type="entry name" value="Ribo_hydro-like"/>
</dbReference>